<evidence type="ECO:0000313" key="3">
    <source>
        <dbReference type="Proteomes" id="UP000030748"/>
    </source>
</evidence>
<dbReference type="KEGG" id="egt:105976118"/>
<evidence type="ECO:0008006" key="4">
    <source>
        <dbReference type="Google" id="ProtNLM"/>
    </source>
</evidence>
<feature type="region of interest" description="Disordered" evidence="1">
    <location>
        <begin position="55"/>
        <end position="135"/>
    </location>
</feature>
<dbReference type="PANTHER" id="PTHR35099">
    <property type="entry name" value="OS02G0182700 PROTEIN"/>
    <property type="match status" value="1"/>
</dbReference>
<dbReference type="EMBL" id="KI632223">
    <property type="protein sequence ID" value="EYU21698.1"/>
    <property type="molecule type" value="Genomic_DNA"/>
</dbReference>
<feature type="compositionally biased region" description="Polar residues" evidence="1">
    <location>
        <begin position="191"/>
        <end position="205"/>
    </location>
</feature>
<gene>
    <name evidence="2" type="ORF">MIMGU_mgv1a012312mg</name>
</gene>
<feature type="compositionally biased region" description="Gly residues" evidence="1">
    <location>
        <begin position="89"/>
        <end position="98"/>
    </location>
</feature>
<evidence type="ECO:0000313" key="2">
    <source>
        <dbReference type="EMBL" id="EYU21698.1"/>
    </source>
</evidence>
<protein>
    <recommendedName>
        <fullName evidence="4">BZIP domain-containing protein</fullName>
    </recommendedName>
</protein>
<sequence length="254" mass="27717">MSGADDQWIEAAMNDDAVVAEFLVRLRHAPPPPPPPPRPKPAALLPLHWSVRQRRSKSISVNHNAKKLAHRGSPTTPLSWSGATSFSGGSAGAVGGGSEESSRLLPLQISDASRSKVIDDSEKTASKKSRKKKTLTELKDEENSLLKERRELKREMAALRVCLDREKVTNNNLKKMKIELQPRFDRESTHTAEASTSGQIQHESTAGQPIQIVSENNLTLQSCTSNASGSKFVVPDLNIPFDEPSGDVIVCGIR</sequence>
<reference evidence="2 3" key="1">
    <citation type="journal article" date="2013" name="Proc. Natl. Acad. Sci. U.S.A.">
        <title>Fine-scale variation in meiotic recombination in Mimulus inferred from population shotgun sequencing.</title>
        <authorList>
            <person name="Hellsten U."/>
            <person name="Wright K.M."/>
            <person name="Jenkins J."/>
            <person name="Shu S."/>
            <person name="Yuan Y."/>
            <person name="Wessler S.R."/>
            <person name="Schmutz J."/>
            <person name="Willis J.H."/>
            <person name="Rokhsar D.S."/>
        </authorList>
    </citation>
    <scope>NUCLEOTIDE SEQUENCE [LARGE SCALE GENOMIC DNA]</scope>
    <source>
        <strain evidence="3">cv. DUN x IM62</strain>
    </source>
</reference>
<dbReference type="eggNOG" id="ENOG502S1SU">
    <property type="taxonomic scope" value="Eukaryota"/>
</dbReference>
<name>A0A022Q393_ERYGU</name>
<dbReference type="PhylomeDB" id="A0A022Q393"/>
<evidence type="ECO:0000256" key="1">
    <source>
        <dbReference type="SAM" id="MobiDB-lite"/>
    </source>
</evidence>
<dbReference type="OMA" id="VSANACH"/>
<organism evidence="2 3">
    <name type="scientific">Erythranthe guttata</name>
    <name type="common">Yellow monkey flower</name>
    <name type="synonym">Mimulus guttatus</name>
    <dbReference type="NCBI Taxonomy" id="4155"/>
    <lineage>
        <taxon>Eukaryota</taxon>
        <taxon>Viridiplantae</taxon>
        <taxon>Streptophyta</taxon>
        <taxon>Embryophyta</taxon>
        <taxon>Tracheophyta</taxon>
        <taxon>Spermatophyta</taxon>
        <taxon>Magnoliopsida</taxon>
        <taxon>eudicotyledons</taxon>
        <taxon>Gunneridae</taxon>
        <taxon>Pentapetalae</taxon>
        <taxon>asterids</taxon>
        <taxon>lamiids</taxon>
        <taxon>Lamiales</taxon>
        <taxon>Phrymaceae</taxon>
        <taxon>Erythranthe</taxon>
    </lineage>
</organism>
<dbReference type="AlphaFoldDB" id="A0A022Q393"/>
<keyword evidence="3" id="KW-1185">Reference proteome</keyword>
<dbReference type="PANTHER" id="PTHR35099:SF2">
    <property type="entry name" value="OS02G0182700 PROTEIN"/>
    <property type="match status" value="1"/>
</dbReference>
<feature type="region of interest" description="Disordered" evidence="1">
    <location>
        <begin position="183"/>
        <end position="205"/>
    </location>
</feature>
<accession>A0A022Q393</accession>
<feature type="compositionally biased region" description="Basic and acidic residues" evidence="1">
    <location>
        <begin position="113"/>
        <end position="125"/>
    </location>
</feature>
<dbReference type="Proteomes" id="UP000030748">
    <property type="component" value="Unassembled WGS sequence"/>
</dbReference>
<proteinExistence type="predicted"/>
<dbReference type="OrthoDB" id="1724644at2759"/>
<dbReference type="CDD" id="cd14686">
    <property type="entry name" value="bZIP"/>
    <property type="match status" value="1"/>
</dbReference>